<organism evidence="1 2">
    <name type="scientific">Popillia japonica</name>
    <name type="common">Japanese beetle</name>
    <dbReference type="NCBI Taxonomy" id="7064"/>
    <lineage>
        <taxon>Eukaryota</taxon>
        <taxon>Metazoa</taxon>
        <taxon>Ecdysozoa</taxon>
        <taxon>Arthropoda</taxon>
        <taxon>Hexapoda</taxon>
        <taxon>Insecta</taxon>
        <taxon>Pterygota</taxon>
        <taxon>Neoptera</taxon>
        <taxon>Endopterygota</taxon>
        <taxon>Coleoptera</taxon>
        <taxon>Polyphaga</taxon>
        <taxon>Scarabaeiformia</taxon>
        <taxon>Scarabaeidae</taxon>
        <taxon>Rutelinae</taxon>
        <taxon>Popillia</taxon>
    </lineage>
</organism>
<evidence type="ECO:0000313" key="1">
    <source>
        <dbReference type="EMBL" id="KAK9708565.1"/>
    </source>
</evidence>
<sequence>MDFVDENLANELRIALHEETLMIAKHYLIRDSKTKTSCAAGSFTCHNIDKESSIGHRKFTSRTFSFPFAKIRVT</sequence>
<accession>A0AAW1JX85</accession>
<evidence type="ECO:0000313" key="2">
    <source>
        <dbReference type="Proteomes" id="UP001458880"/>
    </source>
</evidence>
<dbReference type="EMBL" id="JASPKY010000326">
    <property type="protein sequence ID" value="KAK9708565.1"/>
    <property type="molecule type" value="Genomic_DNA"/>
</dbReference>
<proteinExistence type="predicted"/>
<comment type="caution">
    <text evidence="1">The sequence shown here is derived from an EMBL/GenBank/DDBJ whole genome shotgun (WGS) entry which is preliminary data.</text>
</comment>
<dbReference type="AlphaFoldDB" id="A0AAW1JX85"/>
<name>A0AAW1JX85_POPJA</name>
<dbReference type="Proteomes" id="UP001458880">
    <property type="component" value="Unassembled WGS sequence"/>
</dbReference>
<protein>
    <submittedName>
        <fullName evidence="1">Uncharacterized protein</fullName>
    </submittedName>
</protein>
<gene>
    <name evidence="1" type="ORF">QE152_g27132</name>
</gene>
<keyword evidence="2" id="KW-1185">Reference proteome</keyword>
<reference evidence="1 2" key="1">
    <citation type="journal article" date="2024" name="BMC Genomics">
        <title>De novo assembly and annotation of Popillia japonica's genome with initial clues to its potential as an invasive pest.</title>
        <authorList>
            <person name="Cucini C."/>
            <person name="Boschi S."/>
            <person name="Funari R."/>
            <person name="Cardaioli E."/>
            <person name="Iannotti N."/>
            <person name="Marturano G."/>
            <person name="Paoli F."/>
            <person name="Bruttini M."/>
            <person name="Carapelli A."/>
            <person name="Frati F."/>
            <person name="Nardi F."/>
        </authorList>
    </citation>
    <scope>NUCLEOTIDE SEQUENCE [LARGE SCALE GENOMIC DNA]</scope>
    <source>
        <strain evidence="1">DMR45628</strain>
    </source>
</reference>